<proteinExistence type="predicted"/>
<sequence length="134" mass="15386">MDINQKILEFAGFKLKNYRSPTCNHNPRCQFWITPDGRHWPQSELPDFTDPESGIAHLFKWVVPKLKAHYEALSIPGYCQTALPLFEDWVYECIIENKEPALSLCYAVEKLIDSLETPTNSLKGMSARLATEVK</sequence>
<comment type="caution">
    <text evidence="1">The sequence shown here is derived from an EMBL/GenBank/DDBJ whole genome shotgun (WGS) entry which is preliminary data.</text>
</comment>
<dbReference type="AlphaFoldDB" id="A0A0F9R2G8"/>
<evidence type="ECO:0000313" key="1">
    <source>
        <dbReference type="EMBL" id="KKN50770.1"/>
    </source>
</evidence>
<reference evidence="1" key="1">
    <citation type="journal article" date="2015" name="Nature">
        <title>Complex archaea that bridge the gap between prokaryotes and eukaryotes.</title>
        <authorList>
            <person name="Spang A."/>
            <person name="Saw J.H."/>
            <person name="Jorgensen S.L."/>
            <person name="Zaremba-Niedzwiedzka K."/>
            <person name="Martijn J."/>
            <person name="Lind A.E."/>
            <person name="van Eijk R."/>
            <person name="Schleper C."/>
            <person name="Guy L."/>
            <person name="Ettema T.J."/>
        </authorList>
    </citation>
    <scope>NUCLEOTIDE SEQUENCE</scope>
</reference>
<name>A0A0F9R2G8_9ZZZZ</name>
<gene>
    <name evidence="1" type="ORF">LCGC14_0629400</name>
</gene>
<protein>
    <submittedName>
        <fullName evidence="1">Uncharacterized protein</fullName>
    </submittedName>
</protein>
<organism evidence="1">
    <name type="scientific">marine sediment metagenome</name>
    <dbReference type="NCBI Taxonomy" id="412755"/>
    <lineage>
        <taxon>unclassified sequences</taxon>
        <taxon>metagenomes</taxon>
        <taxon>ecological metagenomes</taxon>
    </lineage>
</organism>
<accession>A0A0F9R2G8</accession>
<dbReference type="EMBL" id="LAZR01001096">
    <property type="protein sequence ID" value="KKN50770.1"/>
    <property type="molecule type" value="Genomic_DNA"/>
</dbReference>